<sequence length="429" mass="47642">MYTKKLSGTLLLLLGFGTVALAQNKNVNKAESALKDGKLAEARDLINPATTDSKTGDKAKTWYLKGQIYAAIAADSAKSVPVDHPGDTALAAFQQCLKLDPKFTSMLLNNYKDLTDLYTVFYKQGADAFNAKDYKLAYEKFNDVRTVNDYMHSVNSGMGAPMDTMAILNMSNAAFNAGLKEEAAKGYQQLADIKYKEDPIVYKVLLQYYREKKDDANYQKTLAVGKELFPSDNDFNNEEISYFNETGKQDELVKKLEESVQKDPSNYDMMLNLAITYDNMANPKDASGNSQAEKPANYDELYNKAIETYKKAIALKPEDYAANFNLGLMEYNTAAAVGKQLGQLGSSKEDMAKADSLSKQEDAYLEKALPYLEKSYQVLDAKDKLTQNEVAIYKNTLMGLQGIAARKNDSTKLDEYKQKLSAADSKAGQ</sequence>
<dbReference type="Proteomes" id="UP001501207">
    <property type="component" value="Unassembled WGS sequence"/>
</dbReference>
<keyword evidence="3" id="KW-1185">Reference proteome</keyword>
<dbReference type="Gene3D" id="1.25.40.10">
    <property type="entry name" value="Tetratricopeptide repeat domain"/>
    <property type="match status" value="2"/>
</dbReference>
<dbReference type="EMBL" id="BAABFN010000002">
    <property type="protein sequence ID" value="GAA4305682.1"/>
    <property type="molecule type" value="Genomic_DNA"/>
</dbReference>
<feature type="chain" id="PRO_5046261316" description="Tetratricopeptide repeat protein" evidence="1">
    <location>
        <begin position="23"/>
        <end position="429"/>
    </location>
</feature>
<dbReference type="SUPFAM" id="SSF48452">
    <property type="entry name" value="TPR-like"/>
    <property type="match status" value="2"/>
</dbReference>
<organism evidence="2 3">
    <name type="scientific">Compostibacter hankyongensis</name>
    <dbReference type="NCBI Taxonomy" id="1007089"/>
    <lineage>
        <taxon>Bacteria</taxon>
        <taxon>Pseudomonadati</taxon>
        <taxon>Bacteroidota</taxon>
        <taxon>Chitinophagia</taxon>
        <taxon>Chitinophagales</taxon>
        <taxon>Chitinophagaceae</taxon>
        <taxon>Compostibacter</taxon>
    </lineage>
</organism>
<protein>
    <recommendedName>
        <fullName evidence="4">Tetratricopeptide repeat protein</fullName>
    </recommendedName>
</protein>
<dbReference type="InterPro" id="IPR011990">
    <property type="entry name" value="TPR-like_helical_dom_sf"/>
</dbReference>
<feature type="signal peptide" evidence="1">
    <location>
        <begin position="1"/>
        <end position="22"/>
    </location>
</feature>
<name>A0ABP8FK49_9BACT</name>
<gene>
    <name evidence="2" type="ORF">GCM10023143_11110</name>
</gene>
<accession>A0ABP8FK49</accession>
<evidence type="ECO:0000256" key="1">
    <source>
        <dbReference type="SAM" id="SignalP"/>
    </source>
</evidence>
<comment type="caution">
    <text evidence="2">The sequence shown here is derived from an EMBL/GenBank/DDBJ whole genome shotgun (WGS) entry which is preliminary data.</text>
</comment>
<evidence type="ECO:0000313" key="3">
    <source>
        <dbReference type="Proteomes" id="UP001501207"/>
    </source>
</evidence>
<proteinExistence type="predicted"/>
<reference evidence="3" key="1">
    <citation type="journal article" date="2019" name="Int. J. Syst. Evol. Microbiol.">
        <title>The Global Catalogue of Microorganisms (GCM) 10K type strain sequencing project: providing services to taxonomists for standard genome sequencing and annotation.</title>
        <authorList>
            <consortium name="The Broad Institute Genomics Platform"/>
            <consortium name="The Broad Institute Genome Sequencing Center for Infectious Disease"/>
            <person name="Wu L."/>
            <person name="Ma J."/>
        </authorList>
    </citation>
    <scope>NUCLEOTIDE SEQUENCE [LARGE SCALE GENOMIC DNA]</scope>
    <source>
        <strain evidence="3">JCM 17664</strain>
    </source>
</reference>
<keyword evidence="1" id="KW-0732">Signal</keyword>
<dbReference type="RefSeq" id="WP_344976760.1">
    <property type="nucleotide sequence ID" value="NZ_BAABFN010000002.1"/>
</dbReference>
<evidence type="ECO:0008006" key="4">
    <source>
        <dbReference type="Google" id="ProtNLM"/>
    </source>
</evidence>
<evidence type="ECO:0000313" key="2">
    <source>
        <dbReference type="EMBL" id="GAA4305682.1"/>
    </source>
</evidence>